<proteinExistence type="predicted"/>
<feature type="compositionally biased region" description="Basic residues" evidence="1">
    <location>
        <begin position="1"/>
        <end position="12"/>
    </location>
</feature>
<organism evidence="3 4">
    <name type="scientific">Sphingomonas xanthus</name>
    <dbReference type="NCBI Taxonomy" id="2594473"/>
    <lineage>
        <taxon>Bacteria</taxon>
        <taxon>Pseudomonadati</taxon>
        <taxon>Pseudomonadota</taxon>
        <taxon>Alphaproteobacteria</taxon>
        <taxon>Sphingomonadales</taxon>
        <taxon>Sphingomonadaceae</taxon>
        <taxon>Sphingomonas</taxon>
    </lineage>
</organism>
<dbReference type="CDD" id="cd06578">
    <property type="entry name" value="HemD"/>
    <property type="match status" value="1"/>
</dbReference>
<dbReference type="GO" id="GO:0004852">
    <property type="term" value="F:uroporphyrinogen-III synthase activity"/>
    <property type="evidence" value="ECO:0007669"/>
    <property type="project" value="InterPro"/>
</dbReference>
<evidence type="ECO:0000313" key="3">
    <source>
        <dbReference type="EMBL" id="QDP19523.1"/>
    </source>
</evidence>
<keyword evidence="4" id="KW-1185">Reference proteome</keyword>
<dbReference type="Pfam" id="PF02602">
    <property type="entry name" value="HEM4"/>
    <property type="match status" value="1"/>
</dbReference>
<evidence type="ECO:0000256" key="1">
    <source>
        <dbReference type="SAM" id="MobiDB-lite"/>
    </source>
</evidence>
<protein>
    <submittedName>
        <fullName evidence="3">Uroporphyrinogen-III synthase</fullName>
    </submittedName>
</protein>
<reference evidence="3 4" key="1">
    <citation type="submission" date="2019-07" db="EMBL/GenBank/DDBJ databases">
        <title>Sphingomonas AE3 Genome sequencing and assembly.</title>
        <authorList>
            <person name="Kim H."/>
        </authorList>
    </citation>
    <scope>NUCLEOTIDE SEQUENCE [LARGE SCALE GENOMIC DNA]</scope>
    <source>
        <strain evidence="3 4">AE3</strain>
    </source>
</reference>
<name>A0A516IRI4_9SPHN</name>
<evidence type="ECO:0000313" key="4">
    <source>
        <dbReference type="Proteomes" id="UP000321857"/>
    </source>
</evidence>
<dbReference type="Gene3D" id="3.40.50.10090">
    <property type="match status" value="1"/>
</dbReference>
<evidence type="ECO:0000259" key="2">
    <source>
        <dbReference type="Pfam" id="PF02602"/>
    </source>
</evidence>
<feature type="domain" description="Tetrapyrrole biosynthesis uroporphyrinogen III synthase" evidence="2">
    <location>
        <begin position="46"/>
        <end position="238"/>
    </location>
</feature>
<accession>A0A516IRI4</accession>
<dbReference type="InterPro" id="IPR036108">
    <property type="entry name" value="4pyrrol_syn_uPrphyn_synt_sf"/>
</dbReference>
<sequence length="251" mass="26556">MVCGRRPRRARRPGPGDACRSARRGPSPVYRMKPLILLRSEPGLSETAERARSLGLEPIACPLFEVIARDWQAPARGAFTGLLLTSANAVRHGGPALAPYRPLPVHAVGEATAEAARGAGFTVATVGNGDAASLLESLPDELRLLHLCGTHRASGSDDPRVLNIPVYEARTVEAASLPDLSDTVIAVHSARAGRRLAELACTSQRAAICAISKAAALACGTGWERVEWADRPDDSRLLALAARLCHTAADR</sequence>
<dbReference type="InterPro" id="IPR003754">
    <property type="entry name" value="4pyrrol_synth_uPrphyn_synth"/>
</dbReference>
<dbReference type="SUPFAM" id="SSF69618">
    <property type="entry name" value="HemD-like"/>
    <property type="match status" value="1"/>
</dbReference>
<dbReference type="Proteomes" id="UP000321857">
    <property type="component" value="Chromosome"/>
</dbReference>
<dbReference type="AlphaFoldDB" id="A0A516IRI4"/>
<dbReference type="OrthoDB" id="7424801at2"/>
<feature type="region of interest" description="Disordered" evidence="1">
    <location>
        <begin position="1"/>
        <end position="26"/>
    </location>
</feature>
<gene>
    <name evidence="3" type="ORF">FMM02_05820</name>
</gene>
<dbReference type="KEGG" id="sxa:FMM02_05820"/>
<dbReference type="EMBL" id="CP041659">
    <property type="protein sequence ID" value="QDP19523.1"/>
    <property type="molecule type" value="Genomic_DNA"/>
</dbReference>
<dbReference type="GO" id="GO:0033014">
    <property type="term" value="P:tetrapyrrole biosynthetic process"/>
    <property type="evidence" value="ECO:0007669"/>
    <property type="project" value="InterPro"/>
</dbReference>